<protein>
    <submittedName>
        <fullName evidence="2">BLUF domain-containing protein</fullName>
    </submittedName>
</protein>
<comment type="caution">
    <text evidence="2">The sequence shown here is derived from an EMBL/GenBank/DDBJ whole genome shotgun (WGS) entry which is preliminary data.</text>
</comment>
<dbReference type="GO" id="GO:0009882">
    <property type="term" value="F:blue light photoreceptor activity"/>
    <property type="evidence" value="ECO:0007669"/>
    <property type="project" value="InterPro"/>
</dbReference>
<organism evidence="2 3">
    <name type="scientific">Thiorhodococcus mannitoliphagus</name>
    <dbReference type="NCBI Taxonomy" id="329406"/>
    <lineage>
        <taxon>Bacteria</taxon>
        <taxon>Pseudomonadati</taxon>
        <taxon>Pseudomonadota</taxon>
        <taxon>Gammaproteobacteria</taxon>
        <taxon>Chromatiales</taxon>
        <taxon>Chromatiaceae</taxon>
        <taxon>Thiorhodococcus</taxon>
    </lineage>
</organism>
<dbReference type="InterPro" id="IPR007024">
    <property type="entry name" value="BLUF_domain"/>
</dbReference>
<dbReference type="AlphaFoldDB" id="A0A6P1DTW4"/>
<dbReference type="PROSITE" id="PS50925">
    <property type="entry name" value="BLUF"/>
    <property type="match status" value="1"/>
</dbReference>
<name>A0A6P1DTW4_9GAMM</name>
<dbReference type="SUPFAM" id="SSF54975">
    <property type="entry name" value="Acylphosphatase/BLUF domain-like"/>
    <property type="match status" value="1"/>
</dbReference>
<gene>
    <name evidence="2" type="ORF">G3480_03990</name>
</gene>
<reference evidence="3" key="1">
    <citation type="journal article" date="2020" name="Microbiol. Resour. Announc.">
        <title>Draft Genome Sequences of Thiorhodococcus mannitoliphagus and Thiorhodococcus minor, Purple Sulfur Photosynthetic Bacteria in the Gammaproteobacterial Family Chromatiaceae.</title>
        <authorList>
            <person name="Aviles F.A."/>
            <person name="Meyer T.E."/>
            <person name="Kyndt J.A."/>
        </authorList>
    </citation>
    <scope>NUCLEOTIDE SEQUENCE [LARGE SCALE GENOMIC DNA]</scope>
    <source>
        <strain evidence="3">DSM 18266</strain>
    </source>
</reference>
<dbReference type="GO" id="GO:0071949">
    <property type="term" value="F:FAD binding"/>
    <property type="evidence" value="ECO:0007669"/>
    <property type="project" value="InterPro"/>
</dbReference>
<accession>A0A6P1DTW4</accession>
<dbReference type="InterPro" id="IPR036046">
    <property type="entry name" value="Acylphosphatase-like_dom_sf"/>
</dbReference>
<evidence type="ECO:0000313" key="3">
    <source>
        <dbReference type="Proteomes" id="UP000471640"/>
    </source>
</evidence>
<dbReference type="Proteomes" id="UP000471640">
    <property type="component" value="Unassembled WGS sequence"/>
</dbReference>
<dbReference type="RefSeq" id="WP_164652363.1">
    <property type="nucleotide sequence ID" value="NZ_JAAIJR010000010.1"/>
</dbReference>
<sequence>MDKVRSEPRRRDMRIVIEGPARRRVFLDWGMLVRDLTPGPNESDYTSWPGRRLSFLDLAEDPRTCYVYLTAYARDGFSEGVIRA</sequence>
<reference evidence="2 3" key="2">
    <citation type="submission" date="2020-02" db="EMBL/GenBank/DDBJ databases">
        <title>Genome sequences of Thiorhodococcus mannitoliphagus and Thiorhodococcus minor, purple sulfur photosynthetic bacteria in the gammaproteobacterial family, Chromatiaceae.</title>
        <authorList>
            <person name="Aviles F.A."/>
            <person name="Meyer T.E."/>
            <person name="Kyndt J.A."/>
        </authorList>
    </citation>
    <scope>NUCLEOTIDE SEQUENCE [LARGE SCALE GENOMIC DNA]</scope>
    <source>
        <strain evidence="2 3">DSM 18266</strain>
    </source>
</reference>
<evidence type="ECO:0000259" key="1">
    <source>
        <dbReference type="PROSITE" id="PS50925"/>
    </source>
</evidence>
<keyword evidence="3" id="KW-1185">Reference proteome</keyword>
<dbReference type="EMBL" id="JAAIJR010000010">
    <property type="protein sequence ID" value="NEX19482.1"/>
    <property type="molecule type" value="Genomic_DNA"/>
</dbReference>
<proteinExistence type="predicted"/>
<feature type="domain" description="BLUF" evidence="1">
    <location>
        <begin position="1"/>
        <end position="32"/>
    </location>
</feature>
<evidence type="ECO:0000313" key="2">
    <source>
        <dbReference type="EMBL" id="NEX19482.1"/>
    </source>
</evidence>